<reference evidence="1 2" key="1">
    <citation type="journal article" date="2024" name="Ann. Entomol. Soc. Am.">
        <title>Genomic analyses of the southern and eastern yellowjacket wasps (Hymenoptera: Vespidae) reveal evolutionary signatures of social life.</title>
        <authorList>
            <person name="Catto M.A."/>
            <person name="Caine P.B."/>
            <person name="Orr S.E."/>
            <person name="Hunt B.G."/>
            <person name="Goodisman M.A.D."/>
        </authorList>
    </citation>
    <scope>NUCLEOTIDE SEQUENCE [LARGE SCALE GENOMIC DNA]</scope>
    <source>
        <strain evidence="1">232</strain>
        <tissue evidence="1">Head and thorax</tissue>
    </source>
</reference>
<evidence type="ECO:0000313" key="2">
    <source>
        <dbReference type="Proteomes" id="UP001607303"/>
    </source>
</evidence>
<sequence length="146" mass="16529">MVSLPTVRRNRRSIRRDFLRDPGSASSENFWARWQKRSGGTFTPPTPLTLPKIKRDENSPLGYLKTIKKRIVFGGEGQPFSLAYVLCRPDRDPCNLIPRFQPRHGGCGSGTLVVDCATLTVGVNILSRILRMLYDLKRSPALFRLD</sequence>
<accession>A0ABD2D0A2</accession>
<evidence type="ECO:0000313" key="1">
    <source>
        <dbReference type="EMBL" id="KAL2750819.1"/>
    </source>
</evidence>
<organism evidence="1 2">
    <name type="scientific">Vespula maculifrons</name>
    <name type="common">Eastern yellow jacket</name>
    <name type="synonym">Wasp</name>
    <dbReference type="NCBI Taxonomy" id="7453"/>
    <lineage>
        <taxon>Eukaryota</taxon>
        <taxon>Metazoa</taxon>
        <taxon>Ecdysozoa</taxon>
        <taxon>Arthropoda</taxon>
        <taxon>Hexapoda</taxon>
        <taxon>Insecta</taxon>
        <taxon>Pterygota</taxon>
        <taxon>Neoptera</taxon>
        <taxon>Endopterygota</taxon>
        <taxon>Hymenoptera</taxon>
        <taxon>Apocrita</taxon>
        <taxon>Aculeata</taxon>
        <taxon>Vespoidea</taxon>
        <taxon>Vespidae</taxon>
        <taxon>Vespinae</taxon>
        <taxon>Vespula</taxon>
    </lineage>
</organism>
<dbReference type="EMBL" id="JAYRBN010000008">
    <property type="protein sequence ID" value="KAL2750819.1"/>
    <property type="molecule type" value="Genomic_DNA"/>
</dbReference>
<name>A0ABD2D0A2_VESMC</name>
<comment type="caution">
    <text evidence="1">The sequence shown here is derived from an EMBL/GenBank/DDBJ whole genome shotgun (WGS) entry which is preliminary data.</text>
</comment>
<proteinExistence type="predicted"/>
<gene>
    <name evidence="1" type="ORF">V1477_000922</name>
</gene>
<keyword evidence="2" id="KW-1185">Reference proteome</keyword>
<dbReference type="AlphaFoldDB" id="A0ABD2D0A2"/>
<protein>
    <submittedName>
        <fullName evidence="1">Uncharacterized protein</fullName>
    </submittedName>
</protein>
<dbReference type="Proteomes" id="UP001607303">
    <property type="component" value="Unassembled WGS sequence"/>
</dbReference>